<dbReference type="STRING" id="88036.D8SK51"/>
<keyword evidence="5" id="KW-1185">Reference proteome</keyword>
<evidence type="ECO:0000256" key="1">
    <source>
        <dbReference type="ARBA" id="ARBA00006626"/>
    </source>
</evidence>
<reference evidence="4 5" key="1">
    <citation type="journal article" date="2011" name="Science">
        <title>The Selaginella genome identifies genetic changes associated with the evolution of vascular plants.</title>
        <authorList>
            <person name="Banks J.A."/>
            <person name="Nishiyama T."/>
            <person name="Hasebe M."/>
            <person name="Bowman J.L."/>
            <person name="Gribskov M."/>
            <person name="dePamphilis C."/>
            <person name="Albert V.A."/>
            <person name="Aono N."/>
            <person name="Aoyama T."/>
            <person name="Ambrose B.A."/>
            <person name="Ashton N.W."/>
            <person name="Axtell M.J."/>
            <person name="Barker E."/>
            <person name="Barker M.S."/>
            <person name="Bennetzen J.L."/>
            <person name="Bonawitz N.D."/>
            <person name="Chapple C."/>
            <person name="Cheng C."/>
            <person name="Correa L.G."/>
            <person name="Dacre M."/>
            <person name="DeBarry J."/>
            <person name="Dreyer I."/>
            <person name="Elias M."/>
            <person name="Engstrom E.M."/>
            <person name="Estelle M."/>
            <person name="Feng L."/>
            <person name="Finet C."/>
            <person name="Floyd S.K."/>
            <person name="Frommer W.B."/>
            <person name="Fujita T."/>
            <person name="Gramzow L."/>
            <person name="Gutensohn M."/>
            <person name="Harholt J."/>
            <person name="Hattori M."/>
            <person name="Heyl A."/>
            <person name="Hirai T."/>
            <person name="Hiwatashi Y."/>
            <person name="Ishikawa M."/>
            <person name="Iwata M."/>
            <person name="Karol K.G."/>
            <person name="Koehler B."/>
            <person name="Kolukisaoglu U."/>
            <person name="Kubo M."/>
            <person name="Kurata T."/>
            <person name="Lalonde S."/>
            <person name="Li K."/>
            <person name="Li Y."/>
            <person name="Litt A."/>
            <person name="Lyons E."/>
            <person name="Manning G."/>
            <person name="Maruyama T."/>
            <person name="Michael T.P."/>
            <person name="Mikami K."/>
            <person name="Miyazaki S."/>
            <person name="Morinaga S."/>
            <person name="Murata T."/>
            <person name="Mueller-Roeber B."/>
            <person name="Nelson D.R."/>
            <person name="Obara M."/>
            <person name="Oguri Y."/>
            <person name="Olmstead R.G."/>
            <person name="Onodera N."/>
            <person name="Petersen B.L."/>
            <person name="Pils B."/>
            <person name="Prigge M."/>
            <person name="Rensing S.A."/>
            <person name="Riano-Pachon D.M."/>
            <person name="Roberts A.W."/>
            <person name="Sato Y."/>
            <person name="Scheller H.V."/>
            <person name="Schulz B."/>
            <person name="Schulz C."/>
            <person name="Shakirov E.V."/>
            <person name="Shibagaki N."/>
            <person name="Shinohara N."/>
            <person name="Shippen D.E."/>
            <person name="Soerensen I."/>
            <person name="Sotooka R."/>
            <person name="Sugimoto N."/>
            <person name="Sugita M."/>
            <person name="Sumikawa N."/>
            <person name="Tanurdzic M."/>
            <person name="Theissen G."/>
            <person name="Ulvskov P."/>
            <person name="Wakazuki S."/>
            <person name="Weng J.K."/>
            <person name="Willats W.W."/>
            <person name="Wipf D."/>
            <person name="Wolf P.G."/>
            <person name="Yang L."/>
            <person name="Zimmer A.D."/>
            <person name="Zhu Q."/>
            <person name="Mitros T."/>
            <person name="Hellsten U."/>
            <person name="Loque D."/>
            <person name="Otillar R."/>
            <person name="Salamov A."/>
            <person name="Schmutz J."/>
            <person name="Shapiro H."/>
            <person name="Lindquist E."/>
            <person name="Lucas S."/>
            <person name="Rokhsar D."/>
            <person name="Grigoriev I.V."/>
        </authorList>
    </citation>
    <scope>NUCLEOTIDE SEQUENCE [LARGE SCALE GENOMIC DNA]</scope>
</reference>
<dbReference type="InterPro" id="IPR011012">
    <property type="entry name" value="Longin-like_dom_sf"/>
</dbReference>
<dbReference type="Gramene" id="EFJ08418">
    <property type="protein sequence ID" value="EFJ08418"/>
    <property type="gene ID" value="SELMODRAFT_185320"/>
</dbReference>
<dbReference type="InParanoid" id="D8SK51"/>
<comment type="similarity">
    <text evidence="1">Belongs to the TRAPP small subunits family. Sedlin subfamily.</text>
</comment>
<dbReference type="EMBL" id="GL377624">
    <property type="protein sequence ID" value="EFJ15165.1"/>
    <property type="molecule type" value="Genomic_DNA"/>
</dbReference>
<dbReference type="Pfam" id="PF04628">
    <property type="entry name" value="Sedlin_N"/>
    <property type="match status" value="1"/>
</dbReference>
<dbReference type="GO" id="GO:0006888">
    <property type="term" value="P:endoplasmic reticulum to Golgi vesicle-mediated transport"/>
    <property type="evidence" value="ECO:0000318"/>
    <property type="project" value="GO_Central"/>
</dbReference>
<dbReference type="EMBL" id="GL377674">
    <property type="protein sequence ID" value="EFJ08418.1"/>
    <property type="molecule type" value="Genomic_DNA"/>
</dbReference>
<organism evidence="5">
    <name type="scientific">Selaginella moellendorffii</name>
    <name type="common">Spikemoss</name>
    <dbReference type="NCBI Taxonomy" id="88036"/>
    <lineage>
        <taxon>Eukaryota</taxon>
        <taxon>Viridiplantae</taxon>
        <taxon>Streptophyta</taxon>
        <taxon>Embryophyta</taxon>
        <taxon>Tracheophyta</taxon>
        <taxon>Lycopodiopsida</taxon>
        <taxon>Selaginellales</taxon>
        <taxon>Selaginellaceae</taxon>
        <taxon>Selaginella</taxon>
    </lineage>
</organism>
<accession>D8SK51</accession>
<evidence type="ECO:0000313" key="3">
    <source>
        <dbReference type="EMBL" id="EFJ08418.1"/>
    </source>
</evidence>
<dbReference type="Gramene" id="EFJ15165">
    <property type="protein sequence ID" value="EFJ15165"/>
    <property type="gene ID" value="SELMODRAFT_119017"/>
</dbReference>
<dbReference type="Proteomes" id="UP000001514">
    <property type="component" value="Unassembled WGS sequence"/>
</dbReference>
<dbReference type="KEGG" id="smo:SELMODRAFT_119017"/>
<dbReference type="PANTHER" id="PTHR12403">
    <property type="entry name" value="TRAFFICKING PROTEIN PARTICLE COMPLEX SUBUNIT 2"/>
    <property type="match status" value="1"/>
</dbReference>
<evidence type="ECO:0000313" key="4">
    <source>
        <dbReference type="EMBL" id="EFJ15165.1"/>
    </source>
</evidence>
<dbReference type="InterPro" id="IPR006722">
    <property type="entry name" value="Sedlin"/>
</dbReference>
<evidence type="ECO:0000256" key="2">
    <source>
        <dbReference type="ARBA" id="ARBA00024408"/>
    </source>
</evidence>
<protein>
    <recommendedName>
        <fullName evidence="2">Trafficking protein particle complex subunit 2-like protein</fullName>
    </recommendedName>
</protein>
<dbReference type="CDD" id="cd14854">
    <property type="entry name" value="TRAPPC2L"/>
    <property type="match status" value="1"/>
</dbReference>
<dbReference type="Gene3D" id="3.30.450.70">
    <property type="match status" value="1"/>
</dbReference>
<dbReference type="OrthoDB" id="10258445at2759"/>
<dbReference type="eggNOG" id="KOG3444">
    <property type="taxonomic scope" value="Eukaryota"/>
</dbReference>
<evidence type="ECO:0000313" key="5">
    <source>
        <dbReference type="Proteomes" id="UP000001514"/>
    </source>
</evidence>
<name>D8SK51_SELML</name>
<dbReference type="GO" id="GO:0005634">
    <property type="term" value="C:nucleus"/>
    <property type="evidence" value="ECO:0000318"/>
    <property type="project" value="GO_Central"/>
</dbReference>
<dbReference type="KEGG" id="smo:SELMODRAFT_185320"/>
<dbReference type="FunCoup" id="D8SK51">
    <property type="interactions" value="2965"/>
</dbReference>
<gene>
    <name evidence="4" type="ORF">SELMODRAFT_119017</name>
    <name evidence="3" type="ORF">SELMODRAFT_185320</name>
</gene>
<dbReference type="SUPFAM" id="SSF64356">
    <property type="entry name" value="SNARE-like"/>
    <property type="match status" value="1"/>
</dbReference>
<sequence>MILCVAIVGQQNNPLYLQSFAGGDDVLKFHYIVHCSLDVFDEKASILRRTGTNLNDNFLGLLYPAEDYKVYGYMTNTRVKFVLVTSDLELKDLDIKTFFQRFHAAYIDVTSNPFHVPGKRIASPMFRDRVKTIVSSFGQL</sequence>
<dbReference type="AlphaFoldDB" id="D8SK51"/>
<dbReference type="GO" id="GO:0030008">
    <property type="term" value="C:TRAPP complex"/>
    <property type="evidence" value="ECO:0000318"/>
    <property type="project" value="GO_Central"/>
</dbReference>
<proteinExistence type="inferred from homology"/>
<dbReference type="OMA" id="FHYIVHC"/>
<dbReference type="InterPro" id="IPR044760">
    <property type="entry name" value="TRAPPC2L"/>
</dbReference>
<dbReference type="GO" id="GO:0005737">
    <property type="term" value="C:cytoplasm"/>
    <property type="evidence" value="ECO:0000318"/>
    <property type="project" value="GO_Central"/>
</dbReference>
<dbReference type="HOGENOM" id="CLU_085828_2_3_1"/>